<dbReference type="Proteomes" id="UP000887576">
    <property type="component" value="Unplaced"/>
</dbReference>
<protein>
    <submittedName>
        <fullName evidence="2">Uncharacterized protein</fullName>
    </submittedName>
</protein>
<accession>A0AC34PYJ5</accession>
<evidence type="ECO:0000313" key="1">
    <source>
        <dbReference type="Proteomes" id="UP000887576"/>
    </source>
</evidence>
<sequence>MCVFVVIGSVCCWSYGIINGFAWYFMFLDFKNLIVSFLLILILDICCILGLWKINHQYKKIRNDSNLMLSQRYQINENIRLIQYIAPFIFTATFSICASGLILFFLIPFIPDFSQFPASSILFSLLYKCGILLIYIHETWLVLRMTKKLKILFKKPKIHKIKPINSKQERILLRFRHHNITVKNAEHEAHIHFEQLKKAWN</sequence>
<evidence type="ECO:0000313" key="2">
    <source>
        <dbReference type="WBParaSite" id="JU765_v2.g11166.t1"/>
    </source>
</evidence>
<reference evidence="2" key="1">
    <citation type="submission" date="2022-11" db="UniProtKB">
        <authorList>
            <consortium name="WormBaseParasite"/>
        </authorList>
    </citation>
    <scope>IDENTIFICATION</scope>
</reference>
<proteinExistence type="predicted"/>
<name>A0AC34PYJ5_9BILA</name>
<dbReference type="WBParaSite" id="JU765_v2.g11166.t1">
    <property type="protein sequence ID" value="JU765_v2.g11166.t1"/>
    <property type="gene ID" value="JU765_v2.g11166"/>
</dbReference>
<organism evidence="1 2">
    <name type="scientific">Panagrolaimus sp. JU765</name>
    <dbReference type="NCBI Taxonomy" id="591449"/>
    <lineage>
        <taxon>Eukaryota</taxon>
        <taxon>Metazoa</taxon>
        <taxon>Ecdysozoa</taxon>
        <taxon>Nematoda</taxon>
        <taxon>Chromadorea</taxon>
        <taxon>Rhabditida</taxon>
        <taxon>Tylenchina</taxon>
        <taxon>Panagrolaimomorpha</taxon>
        <taxon>Panagrolaimoidea</taxon>
        <taxon>Panagrolaimidae</taxon>
        <taxon>Panagrolaimus</taxon>
    </lineage>
</organism>